<keyword evidence="3" id="KW-0809">Transit peptide</keyword>
<keyword evidence="4" id="KW-0223">Dioxygenase</keyword>
<dbReference type="GO" id="GO:0009570">
    <property type="term" value="C:chloroplast stroma"/>
    <property type="evidence" value="ECO:0007669"/>
    <property type="project" value="TreeGrafter"/>
</dbReference>
<dbReference type="GO" id="GO:0046872">
    <property type="term" value="F:metal ion binding"/>
    <property type="evidence" value="ECO:0007669"/>
    <property type="project" value="UniProtKB-KW"/>
</dbReference>
<gene>
    <name evidence="7" type="ORF">QYE76_005473</name>
</gene>
<comment type="similarity">
    <text evidence="1">Belongs to the carotenoid oxygenase family.</text>
</comment>
<evidence type="ECO:0000256" key="2">
    <source>
        <dbReference type="ARBA" id="ARBA00022723"/>
    </source>
</evidence>
<evidence type="ECO:0000256" key="1">
    <source>
        <dbReference type="ARBA" id="ARBA00006787"/>
    </source>
</evidence>
<organism evidence="7 8">
    <name type="scientific">Lolium multiflorum</name>
    <name type="common">Italian ryegrass</name>
    <name type="synonym">Lolium perenne subsp. multiflorum</name>
    <dbReference type="NCBI Taxonomy" id="4521"/>
    <lineage>
        <taxon>Eukaryota</taxon>
        <taxon>Viridiplantae</taxon>
        <taxon>Streptophyta</taxon>
        <taxon>Embryophyta</taxon>
        <taxon>Tracheophyta</taxon>
        <taxon>Spermatophyta</taxon>
        <taxon>Magnoliopsida</taxon>
        <taxon>Liliopsida</taxon>
        <taxon>Poales</taxon>
        <taxon>Poaceae</taxon>
        <taxon>BOP clade</taxon>
        <taxon>Pooideae</taxon>
        <taxon>Poodae</taxon>
        <taxon>Poeae</taxon>
        <taxon>Poeae Chloroplast Group 2 (Poeae type)</taxon>
        <taxon>Loliodinae</taxon>
        <taxon>Loliinae</taxon>
        <taxon>Lolium</taxon>
    </lineage>
</organism>
<evidence type="ECO:0000256" key="3">
    <source>
        <dbReference type="ARBA" id="ARBA00022946"/>
    </source>
</evidence>
<keyword evidence="2 6" id="KW-0479">Metal-binding</keyword>
<comment type="caution">
    <text evidence="7">The sequence shown here is derived from an EMBL/GenBank/DDBJ whole genome shotgun (WGS) entry which is preliminary data.</text>
</comment>
<proteinExistence type="inferred from homology"/>
<evidence type="ECO:0000313" key="7">
    <source>
        <dbReference type="EMBL" id="KAK1631158.1"/>
    </source>
</evidence>
<keyword evidence="5 6" id="KW-0408">Iron</keyword>
<dbReference type="EMBL" id="JAUUTY010000005">
    <property type="protein sequence ID" value="KAK1631158.1"/>
    <property type="molecule type" value="Genomic_DNA"/>
</dbReference>
<accession>A0AAD8W366</accession>
<feature type="binding site" evidence="6">
    <location>
        <position position="22"/>
    </location>
    <ligand>
        <name>Fe cation</name>
        <dbReference type="ChEBI" id="CHEBI:24875"/>
        <note>catalytic</note>
    </ligand>
</feature>
<sequence>MPRNGDAESVLWFHVEPFCTMHLVNCFEEGDEVVVRGFRVPASIIMGPTLDCIDDPSAQDLNEEYFSRLYEWRLNLQSKASKGRWLTGTDIALEFPVINEKYVGLHHRYAYVQVVDVQASFAGGSGTVRPKFGGLAKLHLDQEMKEPGGDVINVEFHHLERNQFCSGATFVAKANASHEDDGWIISFVHDECTNVSQAHIIDAQKFESAAVAKITLPQRVPYEFHGAFVSRTT</sequence>
<dbReference type="AlphaFoldDB" id="A0AAD8W366"/>
<evidence type="ECO:0000256" key="5">
    <source>
        <dbReference type="ARBA" id="ARBA00023004"/>
    </source>
</evidence>
<evidence type="ECO:0000256" key="4">
    <source>
        <dbReference type="ARBA" id="ARBA00022964"/>
    </source>
</evidence>
<evidence type="ECO:0000313" key="8">
    <source>
        <dbReference type="Proteomes" id="UP001231189"/>
    </source>
</evidence>
<evidence type="ECO:0000256" key="6">
    <source>
        <dbReference type="PIRSR" id="PIRSR604294-1"/>
    </source>
</evidence>
<dbReference type="PANTHER" id="PTHR10543:SF83">
    <property type="entry name" value="OS08G0371608 PROTEIN"/>
    <property type="match status" value="1"/>
</dbReference>
<comment type="cofactor">
    <cofactor evidence="6">
        <name>Fe(2+)</name>
        <dbReference type="ChEBI" id="CHEBI:29033"/>
    </cofactor>
    <text evidence="6">Binds 1 Fe(2+) ion per subunit.</text>
</comment>
<dbReference type="Proteomes" id="UP001231189">
    <property type="component" value="Unassembled WGS sequence"/>
</dbReference>
<keyword evidence="4" id="KW-0560">Oxidoreductase</keyword>
<protein>
    <submittedName>
        <fullName evidence="7">Uncharacterized protein</fullName>
    </submittedName>
</protein>
<feature type="binding site" evidence="6">
    <location>
        <position position="225"/>
    </location>
    <ligand>
        <name>Fe cation</name>
        <dbReference type="ChEBI" id="CHEBI:24875"/>
        <note>catalytic</note>
    </ligand>
</feature>
<dbReference type="GO" id="GO:0016121">
    <property type="term" value="P:carotene catabolic process"/>
    <property type="evidence" value="ECO:0007669"/>
    <property type="project" value="TreeGrafter"/>
</dbReference>
<dbReference type="InterPro" id="IPR004294">
    <property type="entry name" value="Carotenoid_Oase"/>
</dbReference>
<name>A0AAD8W366_LOLMU</name>
<reference evidence="7" key="1">
    <citation type="submission" date="2023-07" db="EMBL/GenBank/DDBJ databases">
        <title>A chromosome-level genome assembly of Lolium multiflorum.</title>
        <authorList>
            <person name="Chen Y."/>
            <person name="Copetti D."/>
            <person name="Kolliker R."/>
            <person name="Studer B."/>
        </authorList>
    </citation>
    <scope>NUCLEOTIDE SEQUENCE</scope>
    <source>
        <strain evidence="7">02402/16</strain>
        <tissue evidence="7">Leaf</tissue>
    </source>
</reference>
<dbReference type="Pfam" id="PF03055">
    <property type="entry name" value="RPE65"/>
    <property type="match status" value="1"/>
</dbReference>
<dbReference type="PANTHER" id="PTHR10543">
    <property type="entry name" value="BETA-CAROTENE DIOXYGENASE"/>
    <property type="match status" value="1"/>
</dbReference>
<dbReference type="GO" id="GO:0010436">
    <property type="term" value="F:carotenoid dioxygenase activity"/>
    <property type="evidence" value="ECO:0007669"/>
    <property type="project" value="TreeGrafter"/>
</dbReference>
<keyword evidence="8" id="KW-1185">Reference proteome</keyword>